<dbReference type="Proteomes" id="UP001139103">
    <property type="component" value="Unassembled WGS sequence"/>
</dbReference>
<evidence type="ECO:0000313" key="1">
    <source>
        <dbReference type="EMBL" id="MCC9630359.1"/>
    </source>
</evidence>
<accession>A0A9X1SL61</accession>
<name>A0A9X1SL61_9BACT</name>
<comment type="caution">
    <text evidence="1">The sequence shown here is derived from an EMBL/GenBank/DDBJ whole genome shotgun (WGS) entry which is preliminary data.</text>
</comment>
<protein>
    <submittedName>
        <fullName evidence="1">Uncharacterized protein</fullName>
    </submittedName>
</protein>
<dbReference type="RefSeq" id="WP_230221427.1">
    <property type="nucleotide sequence ID" value="NZ_JAJKFT010000010.1"/>
</dbReference>
<sequence>MPDRFDPYREALIVEERTIWPADCEIPLADRGRIERLLQGDAASCSHLEYVRVHTGFCRTITVTAEDLDRVGARA</sequence>
<dbReference type="EMBL" id="JAJKFT010000010">
    <property type="protein sequence ID" value="MCC9630359.1"/>
    <property type="molecule type" value="Genomic_DNA"/>
</dbReference>
<reference evidence="1" key="1">
    <citation type="submission" date="2021-11" db="EMBL/GenBank/DDBJ databases">
        <title>Genome sequence.</title>
        <authorList>
            <person name="Sun Q."/>
        </authorList>
    </citation>
    <scope>NUCLEOTIDE SEQUENCE</scope>
    <source>
        <strain evidence="1">JC732</strain>
    </source>
</reference>
<gene>
    <name evidence="1" type="ORF">LOC68_18340</name>
</gene>
<proteinExistence type="predicted"/>
<dbReference type="AlphaFoldDB" id="A0A9X1SL61"/>
<evidence type="ECO:0000313" key="2">
    <source>
        <dbReference type="Proteomes" id="UP001139103"/>
    </source>
</evidence>
<keyword evidence="2" id="KW-1185">Reference proteome</keyword>
<organism evidence="1 2">
    <name type="scientific">Blastopirellula sediminis</name>
    <dbReference type="NCBI Taxonomy" id="2894196"/>
    <lineage>
        <taxon>Bacteria</taxon>
        <taxon>Pseudomonadati</taxon>
        <taxon>Planctomycetota</taxon>
        <taxon>Planctomycetia</taxon>
        <taxon>Pirellulales</taxon>
        <taxon>Pirellulaceae</taxon>
        <taxon>Blastopirellula</taxon>
    </lineage>
</organism>